<dbReference type="Gene3D" id="6.10.250.780">
    <property type="match status" value="1"/>
</dbReference>
<dbReference type="AlphaFoldDB" id="A0AAV4A117"/>
<evidence type="ECO:0000256" key="1">
    <source>
        <dbReference type="ARBA" id="ARBA00012202"/>
    </source>
</evidence>
<keyword evidence="5" id="KW-0175">Coiled coil</keyword>
<dbReference type="SUPFAM" id="SSF55073">
    <property type="entry name" value="Nucleotide cyclase"/>
    <property type="match status" value="1"/>
</dbReference>
<dbReference type="GO" id="GO:0004383">
    <property type="term" value="F:guanylate cyclase activity"/>
    <property type="evidence" value="ECO:0007669"/>
    <property type="project" value="UniProtKB-EC"/>
</dbReference>
<dbReference type="GO" id="GO:0000166">
    <property type="term" value="F:nucleotide binding"/>
    <property type="evidence" value="ECO:0007669"/>
    <property type="project" value="UniProtKB-KW"/>
</dbReference>
<evidence type="ECO:0000259" key="6">
    <source>
        <dbReference type="PROSITE" id="PS50125"/>
    </source>
</evidence>
<dbReference type="InterPro" id="IPR042463">
    <property type="entry name" value="HNOB_dom_associated_sf"/>
</dbReference>
<keyword evidence="8" id="KW-1185">Reference proteome</keyword>
<dbReference type="EMBL" id="BLXT01003273">
    <property type="protein sequence ID" value="GFO01294.1"/>
    <property type="molecule type" value="Genomic_DNA"/>
</dbReference>
<gene>
    <name evidence="7" type="ORF">PoB_002779900</name>
</gene>
<name>A0AAV4A117_9GAST</name>
<dbReference type="Pfam" id="PF00211">
    <property type="entry name" value="Guanylate_cyc"/>
    <property type="match status" value="1"/>
</dbReference>
<evidence type="ECO:0000313" key="8">
    <source>
        <dbReference type="Proteomes" id="UP000735302"/>
    </source>
</evidence>
<dbReference type="InterPro" id="IPR011645">
    <property type="entry name" value="HNOB_dom_associated"/>
</dbReference>
<sequence length="349" mass="39072">MHVRVNLRMRALSHVTSVTQLTGRVILLLQDICPRLPPPSSHSVVYSTQILLHTNNVFVLVARAEVNPPAAEAEAAEKKEGDQTETQPKKQMAKLQLKGQMMYMSEWDSIMFLGTPIMNSLDDMFKIGLYINDLSMHDSSRDLVLAGTQQSAELKLALDQEQEKSRLLEQSMVKLNKEMQRTDALLYQMIPKPVADRLRRGEPSVETCQVFESVTILFSDVVGFTTICSQITPMEVVSMLNSMYTQFDHLSENHSVYKVETIGDAYMAVSGAPTVTRFHALHMCDMALDMRESMSALVNPANNESMKIRIGVVGSKPTLRSSETERVRAPPPALRLDRGLKSLRSPCCD</sequence>
<feature type="coiled-coil region" evidence="5">
    <location>
        <begin position="151"/>
        <end position="178"/>
    </location>
</feature>
<evidence type="ECO:0000256" key="3">
    <source>
        <dbReference type="ARBA" id="ARBA00023239"/>
    </source>
</evidence>
<keyword evidence="3" id="KW-0456">Lyase</keyword>
<dbReference type="CDD" id="cd07302">
    <property type="entry name" value="CHD"/>
    <property type="match status" value="1"/>
</dbReference>
<protein>
    <recommendedName>
        <fullName evidence="1">guanylate cyclase</fullName>
        <ecNumber evidence="1">4.6.1.2</ecNumber>
    </recommendedName>
</protein>
<evidence type="ECO:0000256" key="2">
    <source>
        <dbReference type="ARBA" id="ARBA00022741"/>
    </source>
</evidence>
<evidence type="ECO:0000256" key="4">
    <source>
        <dbReference type="ARBA" id="ARBA00023293"/>
    </source>
</evidence>
<proteinExistence type="predicted"/>
<dbReference type="GO" id="GO:0008074">
    <property type="term" value="C:guanylate cyclase complex, soluble"/>
    <property type="evidence" value="ECO:0007669"/>
    <property type="project" value="TreeGrafter"/>
</dbReference>
<dbReference type="InterPro" id="IPR001054">
    <property type="entry name" value="A/G_cyclase"/>
</dbReference>
<organism evidence="7 8">
    <name type="scientific">Plakobranchus ocellatus</name>
    <dbReference type="NCBI Taxonomy" id="259542"/>
    <lineage>
        <taxon>Eukaryota</taxon>
        <taxon>Metazoa</taxon>
        <taxon>Spiralia</taxon>
        <taxon>Lophotrochozoa</taxon>
        <taxon>Mollusca</taxon>
        <taxon>Gastropoda</taxon>
        <taxon>Heterobranchia</taxon>
        <taxon>Euthyneura</taxon>
        <taxon>Panpulmonata</taxon>
        <taxon>Sacoglossa</taxon>
        <taxon>Placobranchoidea</taxon>
        <taxon>Plakobranchidae</taxon>
        <taxon>Plakobranchus</taxon>
    </lineage>
</organism>
<dbReference type="EC" id="4.6.1.2" evidence="1"/>
<keyword evidence="2" id="KW-0547">Nucleotide-binding</keyword>
<dbReference type="SMART" id="SM00044">
    <property type="entry name" value="CYCc"/>
    <property type="match status" value="1"/>
</dbReference>
<keyword evidence="4" id="KW-0141">cGMP biosynthesis</keyword>
<dbReference type="GO" id="GO:0038060">
    <property type="term" value="P:nitric oxide-cGMP-mediated signaling"/>
    <property type="evidence" value="ECO:0007669"/>
    <property type="project" value="TreeGrafter"/>
</dbReference>
<dbReference type="PROSITE" id="PS50125">
    <property type="entry name" value="GUANYLATE_CYCLASE_2"/>
    <property type="match status" value="1"/>
</dbReference>
<dbReference type="Proteomes" id="UP000735302">
    <property type="component" value="Unassembled WGS sequence"/>
</dbReference>
<evidence type="ECO:0000256" key="5">
    <source>
        <dbReference type="SAM" id="Coils"/>
    </source>
</evidence>
<reference evidence="7 8" key="1">
    <citation type="journal article" date="2021" name="Elife">
        <title>Chloroplast acquisition without the gene transfer in kleptoplastic sea slugs, Plakobranchus ocellatus.</title>
        <authorList>
            <person name="Maeda T."/>
            <person name="Takahashi S."/>
            <person name="Yoshida T."/>
            <person name="Shimamura S."/>
            <person name="Takaki Y."/>
            <person name="Nagai Y."/>
            <person name="Toyoda A."/>
            <person name="Suzuki Y."/>
            <person name="Arimoto A."/>
            <person name="Ishii H."/>
            <person name="Satoh N."/>
            <person name="Nishiyama T."/>
            <person name="Hasebe M."/>
            <person name="Maruyama T."/>
            <person name="Minagawa J."/>
            <person name="Obokata J."/>
            <person name="Shigenobu S."/>
        </authorList>
    </citation>
    <scope>NUCLEOTIDE SEQUENCE [LARGE SCALE GENOMIC DNA]</scope>
</reference>
<dbReference type="Gene3D" id="3.30.450.260">
    <property type="entry name" value="Haem NO binding associated domain"/>
    <property type="match status" value="1"/>
</dbReference>
<dbReference type="PANTHER" id="PTHR45655">
    <property type="entry name" value="GUANYLATE CYCLASE SOLUBLE SUBUNIT BETA-2"/>
    <property type="match status" value="1"/>
</dbReference>
<dbReference type="Gene3D" id="3.30.70.1230">
    <property type="entry name" value="Nucleotide cyclase"/>
    <property type="match status" value="1"/>
</dbReference>
<dbReference type="GO" id="GO:0070482">
    <property type="term" value="P:response to oxygen levels"/>
    <property type="evidence" value="ECO:0007669"/>
    <property type="project" value="TreeGrafter"/>
</dbReference>
<evidence type="ECO:0000313" key="7">
    <source>
        <dbReference type="EMBL" id="GFO01294.1"/>
    </source>
</evidence>
<dbReference type="Pfam" id="PF07701">
    <property type="entry name" value="HNOBA"/>
    <property type="match status" value="1"/>
</dbReference>
<dbReference type="InterPro" id="IPR029787">
    <property type="entry name" value="Nucleotide_cyclase"/>
</dbReference>
<comment type="caution">
    <text evidence="7">The sequence shown here is derived from an EMBL/GenBank/DDBJ whole genome shotgun (WGS) entry which is preliminary data.</text>
</comment>
<accession>A0AAV4A117</accession>
<dbReference type="PANTHER" id="PTHR45655:SF10">
    <property type="entry name" value="SOLUBLE GUANYLATE CYCLASE 88E"/>
    <property type="match status" value="1"/>
</dbReference>
<feature type="domain" description="Guanylate cyclase" evidence="6">
    <location>
        <begin position="215"/>
        <end position="312"/>
    </location>
</feature>